<evidence type="ECO:0000313" key="2">
    <source>
        <dbReference type="Proteomes" id="UP000183275"/>
    </source>
</evidence>
<evidence type="ECO:0000313" key="1">
    <source>
        <dbReference type="EMBL" id="SEV79779.1"/>
    </source>
</evidence>
<dbReference type="GO" id="GO:0019120">
    <property type="term" value="F:hydrolase activity, acting on acid halide bonds, in C-halide compounds"/>
    <property type="evidence" value="ECO:0007669"/>
    <property type="project" value="InterPro"/>
</dbReference>
<dbReference type="InterPro" id="IPR019714">
    <property type="entry name" value="2-haloacid_dehalogenase_DehI"/>
</dbReference>
<keyword evidence="2" id="KW-1185">Reference proteome</keyword>
<dbReference type="EMBL" id="FOIS01000001">
    <property type="protein sequence ID" value="SEV79779.1"/>
    <property type="molecule type" value="Genomic_DNA"/>
</dbReference>
<dbReference type="eggNOG" id="arCOG13343">
    <property type="taxonomic scope" value="Archaea"/>
</dbReference>
<dbReference type="Proteomes" id="UP000183275">
    <property type="component" value="Unassembled WGS sequence"/>
</dbReference>
<gene>
    <name evidence="1" type="ORF">SAMN05216285_0024</name>
</gene>
<dbReference type="RefSeq" id="WP_049991674.1">
    <property type="nucleotide sequence ID" value="NZ_FOIS01000001.1"/>
</dbReference>
<accession>A0A1I0LX46</accession>
<dbReference type="AlphaFoldDB" id="A0A1I0LX46"/>
<name>A0A1I0LX46_9EURY</name>
<protein>
    <submittedName>
        <fullName evidence="1">Halocarboxylic acid dehydrogenase DehI</fullName>
    </submittedName>
</protein>
<dbReference type="Pfam" id="PF10778">
    <property type="entry name" value="DehI"/>
    <property type="match status" value="1"/>
</dbReference>
<sequence length="293" mass="32482">MDRSRQLYERDATGWQRGLYEDVKSTFRAPIVNWFFRALTANEPAFARYAWGQLKPLFQTRAFGGYAVSYRDAVLSALEDGEAALPRYRRVDVDVRPAEWRELRGQLATFDIVAPRLALAFAVCDRAMNGDSVDDDPRGTSSTAPLPTWLDRDRGRSVTMVDPGDVPDDLADTVDGIRDFHGLEGGLPSIYRCLAQWPPYLEAAWSDLEPVLESEAFERACDGADSAVDDHLAGLPYAPRLSPAALSERGFDDATIDELGEFVRQFNRGAIETVLPAIAVYAATLDVAGERML</sequence>
<proteinExistence type="predicted"/>
<dbReference type="OrthoDB" id="338740at2157"/>
<organism evidence="1 2">
    <name type="scientific">Natrinema salifodinae</name>
    <dbReference type="NCBI Taxonomy" id="1202768"/>
    <lineage>
        <taxon>Archaea</taxon>
        <taxon>Methanobacteriati</taxon>
        <taxon>Methanobacteriota</taxon>
        <taxon>Stenosarchaea group</taxon>
        <taxon>Halobacteria</taxon>
        <taxon>Halobacteriales</taxon>
        <taxon>Natrialbaceae</taxon>
        <taxon>Natrinema</taxon>
    </lineage>
</organism>
<reference evidence="2" key="1">
    <citation type="submission" date="2016-10" db="EMBL/GenBank/DDBJ databases">
        <authorList>
            <person name="Varghese N."/>
        </authorList>
    </citation>
    <scope>NUCLEOTIDE SEQUENCE [LARGE SCALE GENOMIC DNA]</scope>
    <source>
        <strain evidence="2">CGMCC 1.12284</strain>
    </source>
</reference>